<accession>A0A0H2S6P5</accession>
<dbReference type="InterPro" id="IPR006045">
    <property type="entry name" value="Cupin_1"/>
</dbReference>
<dbReference type="NCBIfam" id="TIGR03404">
    <property type="entry name" value="bicupin_oxalic"/>
    <property type="match status" value="1"/>
</dbReference>
<dbReference type="Proteomes" id="UP000053477">
    <property type="component" value="Unassembled WGS sequence"/>
</dbReference>
<evidence type="ECO:0000313" key="6">
    <source>
        <dbReference type="EMBL" id="KLO17358.1"/>
    </source>
</evidence>
<keyword evidence="3" id="KW-0464">Manganese</keyword>
<comment type="cofactor">
    <cofactor evidence="3">
        <name>Mn(2+)</name>
        <dbReference type="ChEBI" id="CHEBI:29035"/>
    </cofactor>
    <text evidence="3">Binds 2 manganese ions per subunit.</text>
</comment>
<dbReference type="AlphaFoldDB" id="A0A0H2S6P5"/>
<evidence type="ECO:0000256" key="3">
    <source>
        <dbReference type="PIRSR" id="PIRSR617774-2"/>
    </source>
</evidence>
<dbReference type="Gene3D" id="2.60.120.10">
    <property type="entry name" value="Jelly Rolls"/>
    <property type="match status" value="2"/>
</dbReference>
<feature type="binding site" evidence="3">
    <location>
        <position position="332"/>
    </location>
    <ligand>
        <name>Mn(2+)</name>
        <dbReference type="ChEBI" id="CHEBI:29035"/>
        <label>2</label>
    </ligand>
</feature>
<proteinExistence type="predicted"/>
<dbReference type="InterPro" id="IPR017774">
    <property type="entry name" value="Bicupin_oxalate_deCO2ase/Oxase"/>
</dbReference>
<evidence type="ECO:0000313" key="7">
    <source>
        <dbReference type="Proteomes" id="UP000053477"/>
    </source>
</evidence>
<feature type="binding site" evidence="3">
    <location>
        <position position="156"/>
    </location>
    <ligand>
        <name>Mn(2+)</name>
        <dbReference type="ChEBI" id="CHEBI:29035"/>
        <label>1</label>
    </ligand>
</feature>
<dbReference type="InterPro" id="IPR051610">
    <property type="entry name" value="GPI/OXD"/>
</dbReference>
<dbReference type="Pfam" id="PF00190">
    <property type="entry name" value="Cupin_1"/>
    <property type="match status" value="2"/>
</dbReference>
<reference evidence="6 7" key="1">
    <citation type="submission" date="2015-04" db="EMBL/GenBank/DDBJ databases">
        <title>Complete genome sequence of Schizopora paradoxa KUC8140, a cosmopolitan wood degrader in East Asia.</title>
        <authorList>
            <consortium name="DOE Joint Genome Institute"/>
            <person name="Min B."/>
            <person name="Park H."/>
            <person name="Jang Y."/>
            <person name="Kim J.-J."/>
            <person name="Kim K.H."/>
            <person name="Pangilinan J."/>
            <person name="Lipzen A."/>
            <person name="Riley R."/>
            <person name="Grigoriev I.V."/>
            <person name="Spatafora J.W."/>
            <person name="Choi I.-G."/>
        </authorList>
    </citation>
    <scope>NUCLEOTIDE SEQUENCE [LARGE SCALE GENOMIC DNA]</scope>
    <source>
        <strain evidence="6 7">KUC8140</strain>
    </source>
</reference>
<gene>
    <name evidence="6" type="ORF">SCHPADRAFT_937060</name>
</gene>
<dbReference type="CDD" id="cd20305">
    <property type="entry name" value="cupin_OxDC_C"/>
    <property type="match status" value="1"/>
</dbReference>
<sequence>MFKKGLLLYLATAAIVLAAPTNTTSNSLTASASSSAPPEFETVPPATSFLNDQPYAQGTNDTPEAFNDGLGATILAPDDTVIDQQNPDFLAPPTTDNNLIQNAKWPISLGHNRLQTGGWSRQQNTQVFPIATTMASVQMRLDAGAIRELHWHTSNEWGYVLEGYVKITAINTDGQVFVDTVGPEDLWYFPAGMPHSIQATNEDPNGSEFLLVFDQGDFSDDNTFLLTDWMAHVPMEVLTKNFQLPESAFSKIPSQQLYIFPGVSPPPNEPAPVSSTGVVPESYSFHLSQVPATPLSGGTIKTFDTRTFKVAETIVGALVTVNPGGIREMHWHPTEPEWDYILTGQARMTIFAAQETANTFDYQAGDIGYVPPSFGHYIENTGNTTLKYLEIFNAPLVQDISLQQWLALTPPDLVKAHLGFSDETIAHLNKTKITVVGPS</sequence>
<name>A0A0H2S6P5_9AGAM</name>
<dbReference type="PANTHER" id="PTHR35848:SF9">
    <property type="entry name" value="SLL1358 PROTEIN"/>
    <property type="match status" value="1"/>
</dbReference>
<feature type="chain" id="PRO_5005202233" evidence="4">
    <location>
        <begin position="19"/>
        <end position="439"/>
    </location>
</feature>
<dbReference type="InterPro" id="IPR014710">
    <property type="entry name" value="RmlC-like_jellyroll"/>
</dbReference>
<feature type="binding site" evidence="3">
    <location>
        <position position="152"/>
    </location>
    <ligand>
        <name>Mn(2+)</name>
        <dbReference type="ChEBI" id="CHEBI:29035"/>
        <label>1</label>
    </ligand>
</feature>
<dbReference type="SUPFAM" id="SSF51182">
    <property type="entry name" value="RmlC-like cupins"/>
    <property type="match status" value="1"/>
</dbReference>
<keyword evidence="7" id="KW-1185">Reference proteome</keyword>
<keyword evidence="4" id="KW-0732">Signal</keyword>
<dbReference type="InterPro" id="IPR011051">
    <property type="entry name" value="RmlC_Cupin_sf"/>
</dbReference>
<feature type="domain" description="Cupin type-1" evidence="5">
    <location>
        <begin position="107"/>
        <end position="250"/>
    </location>
</feature>
<feature type="binding site" evidence="3">
    <location>
        <position position="330"/>
    </location>
    <ligand>
        <name>Mn(2+)</name>
        <dbReference type="ChEBI" id="CHEBI:29035"/>
        <label>2</label>
    </ligand>
</feature>
<dbReference type="InParanoid" id="A0A0H2S6P5"/>
<feature type="binding site" evidence="3">
    <location>
        <position position="150"/>
    </location>
    <ligand>
        <name>Mn(2+)</name>
        <dbReference type="ChEBI" id="CHEBI:29035"/>
        <label>1</label>
    </ligand>
</feature>
<evidence type="ECO:0000259" key="5">
    <source>
        <dbReference type="SMART" id="SM00835"/>
    </source>
</evidence>
<dbReference type="PANTHER" id="PTHR35848">
    <property type="entry name" value="OXALATE-BINDING PROTEIN"/>
    <property type="match status" value="1"/>
</dbReference>
<organism evidence="6 7">
    <name type="scientific">Schizopora paradoxa</name>
    <dbReference type="NCBI Taxonomy" id="27342"/>
    <lineage>
        <taxon>Eukaryota</taxon>
        <taxon>Fungi</taxon>
        <taxon>Dikarya</taxon>
        <taxon>Basidiomycota</taxon>
        <taxon>Agaricomycotina</taxon>
        <taxon>Agaricomycetes</taxon>
        <taxon>Hymenochaetales</taxon>
        <taxon>Schizoporaceae</taxon>
        <taxon>Schizopora</taxon>
    </lineage>
</organism>
<keyword evidence="1 3" id="KW-0479">Metal-binding</keyword>
<dbReference type="EMBL" id="KQ085905">
    <property type="protein sequence ID" value="KLO17358.1"/>
    <property type="molecule type" value="Genomic_DNA"/>
</dbReference>
<evidence type="ECO:0000256" key="2">
    <source>
        <dbReference type="PIRSR" id="PIRSR617774-1"/>
    </source>
</evidence>
<protein>
    <submittedName>
        <fullName evidence="6">Putative oxalate decarboxylase/oxidase</fullName>
    </submittedName>
</protein>
<dbReference type="GO" id="GO:0033609">
    <property type="term" value="P:oxalate metabolic process"/>
    <property type="evidence" value="ECO:0007669"/>
    <property type="project" value="InterPro"/>
</dbReference>
<dbReference type="GO" id="GO:0046872">
    <property type="term" value="F:metal ion binding"/>
    <property type="evidence" value="ECO:0007669"/>
    <property type="project" value="UniProtKB-KW"/>
</dbReference>
<feature type="active site" description="Proton donor" evidence="2">
    <location>
        <position position="390"/>
    </location>
</feature>
<feature type="domain" description="Cupin type-1" evidence="5">
    <location>
        <begin position="285"/>
        <end position="426"/>
    </location>
</feature>
<evidence type="ECO:0000256" key="4">
    <source>
        <dbReference type="SAM" id="SignalP"/>
    </source>
</evidence>
<feature type="binding site" evidence="3">
    <location>
        <position position="337"/>
    </location>
    <ligand>
        <name>Mn(2+)</name>
        <dbReference type="ChEBI" id="CHEBI:29035"/>
        <label>2</label>
    </ligand>
</feature>
<feature type="signal peptide" evidence="4">
    <location>
        <begin position="1"/>
        <end position="18"/>
    </location>
</feature>
<dbReference type="SMART" id="SM00835">
    <property type="entry name" value="Cupin_1"/>
    <property type="match status" value="2"/>
</dbReference>
<dbReference type="STRING" id="27342.A0A0H2S6P5"/>
<feature type="binding site" evidence="3">
    <location>
        <position position="195"/>
    </location>
    <ligand>
        <name>Mn(2+)</name>
        <dbReference type="ChEBI" id="CHEBI:29035"/>
        <label>1</label>
    </ligand>
</feature>
<dbReference type="OrthoDB" id="10263073at2759"/>
<evidence type="ECO:0000256" key="1">
    <source>
        <dbReference type="ARBA" id="ARBA00022723"/>
    </source>
</evidence>
<feature type="binding site" evidence="3">
    <location>
        <position position="376"/>
    </location>
    <ligand>
        <name>Mn(2+)</name>
        <dbReference type="ChEBI" id="CHEBI:29035"/>
        <label>2</label>
    </ligand>
</feature>
<dbReference type="CDD" id="cd20304">
    <property type="entry name" value="cupin_OxDC_N"/>
    <property type="match status" value="1"/>
</dbReference>